<dbReference type="EMBL" id="JAGEUA010000002">
    <property type="protein sequence ID" value="KAL1005338.1"/>
    <property type="molecule type" value="Genomic_DNA"/>
</dbReference>
<protein>
    <submittedName>
        <fullName evidence="1">Uncharacterized protein</fullName>
    </submittedName>
</protein>
<evidence type="ECO:0000313" key="1">
    <source>
        <dbReference type="EMBL" id="KAL1005338.1"/>
    </source>
</evidence>
<proteinExistence type="predicted"/>
<reference evidence="1 2" key="1">
    <citation type="submission" date="2024-06" db="EMBL/GenBank/DDBJ databases">
        <authorList>
            <person name="Pan Q."/>
            <person name="Wen M."/>
            <person name="Jouanno E."/>
            <person name="Zahm M."/>
            <person name="Klopp C."/>
            <person name="Cabau C."/>
            <person name="Louis A."/>
            <person name="Berthelot C."/>
            <person name="Parey E."/>
            <person name="Roest Crollius H."/>
            <person name="Montfort J."/>
            <person name="Robinson-Rechavi M."/>
            <person name="Bouchez O."/>
            <person name="Lampietro C."/>
            <person name="Lopez Roques C."/>
            <person name="Donnadieu C."/>
            <person name="Postlethwait J."/>
            <person name="Bobe J."/>
            <person name="Verreycken H."/>
            <person name="Guiguen Y."/>
        </authorList>
    </citation>
    <scope>NUCLEOTIDE SEQUENCE [LARGE SCALE GENOMIC DNA]</scope>
    <source>
        <strain evidence="1">Up_M1</strain>
        <tissue evidence="1">Testis</tissue>
    </source>
</reference>
<comment type="caution">
    <text evidence="1">The sequence shown here is derived from an EMBL/GenBank/DDBJ whole genome shotgun (WGS) entry which is preliminary data.</text>
</comment>
<organism evidence="1 2">
    <name type="scientific">Umbra pygmaea</name>
    <name type="common">Eastern mudminnow</name>
    <dbReference type="NCBI Taxonomy" id="75934"/>
    <lineage>
        <taxon>Eukaryota</taxon>
        <taxon>Metazoa</taxon>
        <taxon>Chordata</taxon>
        <taxon>Craniata</taxon>
        <taxon>Vertebrata</taxon>
        <taxon>Euteleostomi</taxon>
        <taxon>Actinopterygii</taxon>
        <taxon>Neopterygii</taxon>
        <taxon>Teleostei</taxon>
        <taxon>Protacanthopterygii</taxon>
        <taxon>Esociformes</taxon>
        <taxon>Umbridae</taxon>
        <taxon>Umbra</taxon>
    </lineage>
</organism>
<gene>
    <name evidence="1" type="ORF">UPYG_G00057820</name>
</gene>
<dbReference type="AlphaFoldDB" id="A0ABD0X8M5"/>
<sequence length="82" mass="9715">MKVVFMLKKEENMTMKKEAAVFGATERDIIVTSFAEKEETGDLVNTRERCVHPGSSERLNNTKILTRWRRESLYQDTRWYLT</sequence>
<evidence type="ECO:0000313" key="2">
    <source>
        <dbReference type="Proteomes" id="UP001557470"/>
    </source>
</evidence>
<name>A0ABD0X8M5_UMBPY</name>
<accession>A0ABD0X8M5</accession>
<dbReference type="Proteomes" id="UP001557470">
    <property type="component" value="Unassembled WGS sequence"/>
</dbReference>
<keyword evidence="2" id="KW-1185">Reference proteome</keyword>